<evidence type="ECO:0000313" key="2">
    <source>
        <dbReference type="EMBL" id="KAA0978915.1"/>
    </source>
</evidence>
<keyword evidence="1" id="KW-0812">Transmembrane</keyword>
<evidence type="ECO:0000256" key="1">
    <source>
        <dbReference type="SAM" id="Phobius"/>
    </source>
</evidence>
<proteinExistence type="predicted"/>
<keyword evidence="1" id="KW-1133">Transmembrane helix</keyword>
<evidence type="ECO:0000313" key="3">
    <source>
        <dbReference type="Proteomes" id="UP000323856"/>
    </source>
</evidence>
<name>A0A5B0EL86_9MICC</name>
<dbReference type="EMBL" id="VOBL01000003">
    <property type="protein sequence ID" value="KAA0978915.1"/>
    <property type="molecule type" value="Genomic_DNA"/>
</dbReference>
<dbReference type="Proteomes" id="UP000323856">
    <property type="component" value="Unassembled WGS sequence"/>
</dbReference>
<sequence length="202" mass="21105">MNKRQEAQEILAKARAKEKRAKVLTVSIIAAAALAIIVPTAVVLTGAAGDKSAAAALAAAPIDGVQTYKVASANHVTTQVSYDQAPGVGGDHNPVWLNCGIYEAPVPENNAVHSLEHGAVWISYDGISDAELATLKQYVGEKTYMLLSPYPDQGAKITVSAWGEQLSVESPDDPRIAAFVTKYRQGPQTPEPGAPCTGGVGL</sequence>
<gene>
    <name evidence="2" type="ORF">FQ154_03945</name>
</gene>
<dbReference type="AlphaFoldDB" id="A0A5B0EL86"/>
<accession>A0A5B0EL86</accession>
<dbReference type="InterPro" id="IPR021454">
    <property type="entry name" value="DUF3105"/>
</dbReference>
<organism evidence="2 3">
    <name type="scientific">Paeniglutamicibacter gangotriensis</name>
    <dbReference type="NCBI Taxonomy" id="254787"/>
    <lineage>
        <taxon>Bacteria</taxon>
        <taxon>Bacillati</taxon>
        <taxon>Actinomycetota</taxon>
        <taxon>Actinomycetes</taxon>
        <taxon>Micrococcales</taxon>
        <taxon>Micrococcaceae</taxon>
        <taxon>Paeniglutamicibacter</taxon>
    </lineage>
</organism>
<dbReference type="OrthoDB" id="164831at2"/>
<comment type="caution">
    <text evidence="2">The sequence shown here is derived from an EMBL/GenBank/DDBJ whole genome shotgun (WGS) entry which is preliminary data.</text>
</comment>
<dbReference type="RefSeq" id="WP_149618746.1">
    <property type="nucleotide sequence ID" value="NZ_VOBL01000003.1"/>
</dbReference>
<keyword evidence="1" id="KW-0472">Membrane</keyword>
<reference evidence="2 3" key="1">
    <citation type="submission" date="2019-07" db="EMBL/GenBank/DDBJ databases">
        <title>Analysis of the biochemical properties, biological activity and biotechnological potential of siderophores and biosurfactants produced by Antarctic psychrotolerant bacteria.</title>
        <authorList>
            <person name="Styczynski M."/>
            <person name="Krucon T."/>
            <person name="Decewicz P."/>
            <person name="Dziewit L."/>
        </authorList>
    </citation>
    <scope>NUCLEOTIDE SEQUENCE [LARGE SCALE GENOMIC DNA]</scope>
    <source>
        <strain evidence="2 3">ANT_H27</strain>
    </source>
</reference>
<feature type="transmembrane region" description="Helical" evidence="1">
    <location>
        <begin position="21"/>
        <end position="44"/>
    </location>
</feature>
<protein>
    <submittedName>
        <fullName evidence="2">DUF3105 domain-containing protein</fullName>
    </submittedName>
</protein>
<dbReference type="Pfam" id="PF11303">
    <property type="entry name" value="DUF3105"/>
    <property type="match status" value="1"/>
</dbReference>